<reference evidence="2 3" key="2">
    <citation type="submission" date="2017-10" db="EMBL/GenBank/DDBJ databases">
        <title>Genome analyses suggest a sexual origin of heterokaryosis in a supposedly ancient asexual fungus.</title>
        <authorList>
            <person name="Corradi N."/>
            <person name="Sedzielewska K."/>
            <person name="Noel J."/>
            <person name="Charron P."/>
            <person name="Farinelli L."/>
            <person name="Marton T."/>
            <person name="Kruger M."/>
            <person name="Pelin A."/>
            <person name="Brachmann A."/>
            <person name="Corradi N."/>
        </authorList>
    </citation>
    <scope>NUCLEOTIDE SEQUENCE [LARGE SCALE GENOMIC DNA]</scope>
    <source>
        <strain evidence="2 3">A1</strain>
    </source>
</reference>
<feature type="compositionally biased region" description="Polar residues" evidence="1">
    <location>
        <begin position="115"/>
        <end position="124"/>
    </location>
</feature>
<protein>
    <recommendedName>
        <fullName evidence="4">RRM domain-containing protein</fullName>
    </recommendedName>
</protein>
<sequence>MMLLPSGISLTSSGQFIIIPLLPPNTKDVHLAPLVREIGAIAVNIPLSLNSYKPKRWAYITFTSQQMMDIAMEQTVTLQDVANSAAPTACPLNSSRGHSHTRNPVAHLKERFHIGQSNDNTANRSRQRFHSQFKDHSNSRQHNNSTNNAGQNNSNINNTSLFNSTNPTNPKQSAQRRNNISSAPNSSGHNPPLVDPNCFQIQEILSVLKSFQEDMASVRARIHVLELANQRISRLELCLTITKAPPYITQSNPPTLNMSFSGLVLPPPTIPAPRSITSFSSISVTADKDTINKERAEIYSFQRSLDNKFNHLSSSIERFISSISGGSSSDQVNKISSD</sequence>
<name>A0A2N0QPK9_9GLOM</name>
<proteinExistence type="predicted"/>
<evidence type="ECO:0000256" key="1">
    <source>
        <dbReference type="SAM" id="MobiDB-lite"/>
    </source>
</evidence>
<gene>
    <name evidence="2" type="ORF">RhiirA1_480241</name>
</gene>
<organism evidence="2 3">
    <name type="scientific">Rhizophagus irregularis</name>
    <dbReference type="NCBI Taxonomy" id="588596"/>
    <lineage>
        <taxon>Eukaryota</taxon>
        <taxon>Fungi</taxon>
        <taxon>Fungi incertae sedis</taxon>
        <taxon>Mucoromycota</taxon>
        <taxon>Glomeromycotina</taxon>
        <taxon>Glomeromycetes</taxon>
        <taxon>Glomerales</taxon>
        <taxon>Glomeraceae</taxon>
        <taxon>Rhizophagus</taxon>
    </lineage>
</organism>
<evidence type="ECO:0000313" key="2">
    <source>
        <dbReference type="EMBL" id="PKC52994.1"/>
    </source>
</evidence>
<dbReference type="VEuPathDB" id="FungiDB:RhiirA1_480241"/>
<dbReference type="VEuPathDB" id="FungiDB:FUN_012847"/>
<dbReference type="EMBL" id="LLXH01004825">
    <property type="protein sequence ID" value="PKC52994.1"/>
    <property type="molecule type" value="Genomic_DNA"/>
</dbReference>
<reference evidence="2 3" key="1">
    <citation type="submission" date="2017-10" db="EMBL/GenBank/DDBJ databases">
        <title>Extensive intraspecific genome diversity in a model arbuscular mycorrhizal fungus.</title>
        <authorList>
            <person name="Chen E.C.H."/>
            <person name="Morin E."/>
            <person name="Baudet D."/>
            <person name="Noel J."/>
            <person name="Ndikumana S."/>
            <person name="Charron P."/>
            <person name="St-Onge C."/>
            <person name="Giorgi J."/>
            <person name="Grigoriev I.V."/>
            <person name="Roux C."/>
            <person name="Martin F.M."/>
            <person name="Corradi N."/>
        </authorList>
    </citation>
    <scope>NUCLEOTIDE SEQUENCE [LARGE SCALE GENOMIC DNA]</scope>
    <source>
        <strain evidence="2 3">A1</strain>
    </source>
</reference>
<dbReference type="Proteomes" id="UP000232688">
    <property type="component" value="Unassembled WGS sequence"/>
</dbReference>
<dbReference type="AlphaFoldDB" id="A0A2N0QPK9"/>
<dbReference type="VEuPathDB" id="FungiDB:FUN_013658"/>
<feature type="region of interest" description="Disordered" evidence="1">
    <location>
        <begin position="112"/>
        <end position="194"/>
    </location>
</feature>
<feature type="compositionally biased region" description="Low complexity" evidence="1">
    <location>
        <begin position="143"/>
        <end position="166"/>
    </location>
</feature>
<dbReference type="VEuPathDB" id="FungiDB:RhiirFUN_010348"/>
<evidence type="ECO:0008006" key="4">
    <source>
        <dbReference type="Google" id="ProtNLM"/>
    </source>
</evidence>
<comment type="caution">
    <text evidence="2">The sequence shown here is derived from an EMBL/GenBank/DDBJ whole genome shotgun (WGS) entry which is preliminary data.</text>
</comment>
<accession>A0A2N0QPK9</accession>
<evidence type="ECO:0000313" key="3">
    <source>
        <dbReference type="Proteomes" id="UP000232688"/>
    </source>
</evidence>
<feature type="compositionally biased region" description="Polar residues" evidence="1">
    <location>
        <begin position="167"/>
        <end position="189"/>
    </location>
</feature>